<protein>
    <submittedName>
        <fullName evidence="1">Uncharacterized protein</fullName>
    </submittedName>
</protein>
<accession>A0AAV9DQU6</accession>
<organism evidence="1 2">
    <name type="scientific">Acorus calamus</name>
    <name type="common">Sweet flag</name>
    <dbReference type="NCBI Taxonomy" id="4465"/>
    <lineage>
        <taxon>Eukaryota</taxon>
        <taxon>Viridiplantae</taxon>
        <taxon>Streptophyta</taxon>
        <taxon>Embryophyta</taxon>
        <taxon>Tracheophyta</taxon>
        <taxon>Spermatophyta</taxon>
        <taxon>Magnoliopsida</taxon>
        <taxon>Liliopsida</taxon>
        <taxon>Acoraceae</taxon>
        <taxon>Acorus</taxon>
    </lineage>
</organism>
<name>A0AAV9DQU6_ACOCL</name>
<reference evidence="1" key="1">
    <citation type="journal article" date="2023" name="Nat. Commun.">
        <title>Diploid and tetraploid genomes of Acorus and the evolution of monocots.</title>
        <authorList>
            <person name="Ma L."/>
            <person name="Liu K.W."/>
            <person name="Li Z."/>
            <person name="Hsiao Y.Y."/>
            <person name="Qi Y."/>
            <person name="Fu T."/>
            <person name="Tang G.D."/>
            <person name="Zhang D."/>
            <person name="Sun W.H."/>
            <person name="Liu D.K."/>
            <person name="Li Y."/>
            <person name="Chen G.Z."/>
            <person name="Liu X.D."/>
            <person name="Liao X.Y."/>
            <person name="Jiang Y.T."/>
            <person name="Yu X."/>
            <person name="Hao Y."/>
            <person name="Huang J."/>
            <person name="Zhao X.W."/>
            <person name="Ke S."/>
            <person name="Chen Y.Y."/>
            <person name="Wu W.L."/>
            <person name="Hsu J.L."/>
            <person name="Lin Y.F."/>
            <person name="Huang M.D."/>
            <person name="Li C.Y."/>
            <person name="Huang L."/>
            <person name="Wang Z.W."/>
            <person name="Zhao X."/>
            <person name="Zhong W.Y."/>
            <person name="Peng D.H."/>
            <person name="Ahmad S."/>
            <person name="Lan S."/>
            <person name="Zhang J.S."/>
            <person name="Tsai W.C."/>
            <person name="Van de Peer Y."/>
            <person name="Liu Z.J."/>
        </authorList>
    </citation>
    <scope>NUCLEOTIDE SEQUENCE</scope>
    <source>
        <strain evidence="1">CP</strain>
    </source>
</reference>
<gene>
    <name evidence="1" type="ORF">QJS10_CPB12g01201</name>
</gene>
<comment type="caution">
    <text evidence="1">The sequence shown here is derived from an EMBL/GenBank/DDBJ whole genome shotgun (WGS) entry which is preliminary data.</text>
</comment>
<evidence type="ECO:0000313" key="1">
    <source>
        <dbReference type="EMBL" id="KAK1303045.1"/>
    </source>
</evidence>
<dbReference type="AlphaFoldDB" id="A0AAV9DQU6"/>
<keyword evidence="2" id="KW-1185">Reference proteome</keyword>
<dbReference type="EMBL" id="JAUJYO010000012">
    <property type="protein sequence ID" value="KAK1303045.1"/>
    <property type="molecule type" value="Genomic_DNA"/>
</dbReference>
<sequence length="130" mass="14783">MQMLSERSVEGDLMHGLSSLPWLHLGGSSFVGTPLDGLLWTNRARRSSETRLGLFSKRIVWREEDGIQTKMAKTVLKSWSRKQRMDRDIATVEWHNKIAKLTRSKRGLAGMERVDSEYLFSQGGPHLVAS</sequence>
<proteinExistence type="predicted"/>
<dbReference type="Proteomes" id="UP001180020">
    <property type="component" value="Unassembled WGS sequence"/>
</dbReference>
<reference evidence="1" key="2">
    <citation type="submission" date="2023-06" db="EMBL/GenBank/DDBJ databases">
        <authorList>
            <person name="Ma L."/>
            <person name="Liu K.-W."/>
            <person name="Li Z."/>
            <person name="Hsiao Y.-Y."/>
            <person name="Qi Y."/>
            <person name="Fu T."/>
            <person name="Tang G."/>
            <person name="Zhang D."/>
            <person name="Sun W.-H."/>
            <person name="Liu D.-K."/>
            <person name="Li Y."/>
            <person name="Chen G.-Z."/>
            <person name="Liu X.-D."/>
            <person name="Liao X.-Y."/>
            <person name="Jiang Y.-T."/>
            <person name="Yu X."/>
            <person name="Hao Y."/>
            <person name="Huang J."/>
            <person name="Zhao X.-W."/>
            <person name="Ke S."/>
            <person name="Chen Y.-Y."/>
            <person name="Wu W.-L."/>
            <person name="Hsu J.-L."/>
            <person name="Lin Y.-F."/>
            <person name="Huang M.-D."/>
            <person name="Li C.-Y."/>
            <person name="Huang L."/>
            <person name="Wang Z.-W."/>
            <person name="Zhao X."/>
            <person name="Zhong W.-Y."/>
            <person name="Peng D.-H."/>
            <person name="Ahmad S."/>
            <person name="Lan S."/>
            <person name="Zhang J.-S."/>
            <person name="Tsai W.-C."/>
            <person name="Van De Peer Y."/>
            <person name="Liu Z.-J."/>
        </authorList>
    </citation>
    <scope>NUCLEOTIDE SEQUENCE</scope>
    <source>
        <strain evidence="1">CP</strain>
        <tissue evidence="1">Leaves</tissue>
    </source>
</reference>
<evidence type="ECO:0000313" key="2">
    <source>
        <dbReference type="Proteomes" id="UP001180020"/>
    </source>
</evidence>